<evidence type="ECO:0000256" key="5">
    <source>
        <dbReference type="ARBA" id="ARBA00022448"/>
    </source>
</evidence>
<name>A0A8J6GWJ8_TENMO</name>
<feature type="transmembrane region" description="Helical" evidence="13">
    <location>
        <begin position="968"/>
        <end position="986"/>
    </location>
</feature>
<dbReference type="InterPro" id="IPR036259">
    <property type="entry name" value="MFS_trans_sf"/>
</dbReference>
<evidence type="ECO:0000256" key="6">
    <source>
        <dbReference type="ARBA" id="ARBA00022517"/>
    </source>
</evidence>
<keyword evidence="8" id="KW-0653">Protein transport</keyword>
<comment type="subcellular location">
    <subcellularLocation>
        <location evidence="2">Membrane</location>
        <topology evidence="2">Multi-pass membrane protein</topology>
    </subcellularLocation>
    <subcellularLocation>
        <location evidence="1">Nucleus</location>
    </subcellularLocation>
</comment>
<feature type="transmembrane region" description="Helical" evidence="13">
    <location>
        <begin position="819"/>
        <end position="839"/>
    </location>
</feature>
<dbReference type="InterPro" id="IPR018247">
    <property type="entry name" value="EF_Hand_1_Ca_BS"/>
</dbReference>
<dbReference type="InterPro" id="IPR007949">
    <property type="entry name" value="SDA1_MD"/>
</dbReference>
<dbReference type="AlphaFoldDB" id="A0A8J6GWJ8"/>
<sequence length="1116" mass="126439">MVRRHNNQLPENLPQLQNLIKRDAASYHEEFMQQYQHFQNTIQVFQLSPDQTNKTLDDLVMFMAQVSHCYPKELLTLPQQLIDLLEKNSTVLNSTMRMTFCRALILLRNKNLLAPTDLLELFFKLLKCQDKALRSFLETHIITDIKNMNSKHKNAKLNTTLQNFMFTMLKDTNTRAAKMSVDIMIELYKKNVWNDAKTVNVIATGCFSKFTKVMVACMKFFLGKDTEEKDSDSDSDDEIDPKEVMMANKFAAQASHELVPPDVIEPILKTLANNFITERNSSDVMAIGLNAVREICSRCPLAMSEDLLRDLAMYKTYRDRSVMMAAKSLIHLFRNTRPEFLHKKDRGRPTEATQELVSLNYGQIDAKDYVPGAEVLLREDNEQVEVNSDSGSDDEEWIDIKHSSDEDGGSGEEDNGSDEVNSEDEEEEGGDVEEEENDESENNQEKRKILKAKRTKNDKASKKELAHKVTLDRILTDEDFKKIDTANIKKQVQGPKKGAKRKIEEAPLTHTERPELVKLGDIENIYKKRKHDKQTRIETVRAGVQQQITVRQTWRGRSSAQTGKGGSSCYTKTNYVKIGETKKEKHPELHAHLTLISHVRCQKIMFLAGQLLTAAAFLAINFSPEIPKDQKVHFSCEGDAVFDTSPNAKSTVDDCLIDQFQKEPGIVDCQLNCVMEDQFWNVVTKYWNATEYRDHHSENLEFTAFVNKSKTIKMNNITYFSLKDVKLSNGKIHQALCPCGKDCHISTICQINCNDYNLNNLVTQTTVSDDEVYQKSQFWIFLILMIFGWVGQAVAVSIGDAICFELLGDKHNRYGYQRMFGALGWGIFSVIAGVMVDSLSEGSSTKNFESAFYLSFVFLLFDFAVSSRIKNVQKQQSSNILKDVGRLLVDIRIIVFLVWCVAVGMCTGLIWQFLFFLIEDLAKDQGCDSQQWIKTLEGIVMAIQTLAGEMPFFFWSGKILKRIGHINSMSLVVLVIGVRYILYSIIPNPWWFLPVELLNGLTFGLFYACMASYASIVAPPGTEATMQGLVGAVFEGVGVSLGSFVGGVLYDVYGGPWTFRLFGIGALIVCLLHAGVQYLIKRSGNKGSDFENHYTSPGEALKTVYYDDQQELTLVD</sequence>
<dbReference type="EMBL" id="JABDTM020030439">
    <property type="protein sequence ID" value="KAH0807430.1"/>
    <property type="molecule type" value="Genomic_DNA"/>
</dbReference>
<evidence type="ECO:0000256" key="7">
    <source>
        <dbReference type="ARBA" id="ARBA00022692"/>
    </source>
</evidence>
<dbReference type="Proteomes" id="UP000719412">
    <property type="component" value="Unassembled WGS sequence"/>
</dbReference>
<evidence type="ECO:0000256" key="3">
    <source>
        <dbReference type="ARBA" id="ARBA00005783"/>
    </source>
</evidence>
<feature type="transmembrane region" description="Helical" evidence="13">
    <location>
        <begin position="1029"/>
        <end position="1053"/>
    </location>
</feature>
<dbReference type="InterPro" id="IPR024989">
    <property type="entry name" value="MFS_assoc_dom"/>
</dbReference>
<dbReference type="GO" id="GO:0000055">
    <property type="term" value="P:ribosomal large subunit export from nucleus"/>
    <property type="evidence" value="ECO:0007669"/>
    <property type="project" value="InterPro"/>
</dbReference>
<dbReference type="GO" id="GO:0005730">
    <property type="term" value="C:nucleolus"/>
    <property type="evidence" value="ECO:0007669"/>
    <property type="project" value="TreeGrafter"/>
</dbReference>
<dbReference type="EMBL" id="JABDTM020030438">
    <property type="protein sequence ID" value="KAH0807431.1"/>
    <property type="molecule type" value="Genomic_DNA"/>
</dbReference>
<dbReference type="InterPro" id="IPR020846">
    <property type="entry name" value="MFS_dom"/>
</dbReference>
<feature type="transmembrane region" description="Helical" evidence="13">
    <location>
        <begin position="938"/>
        <end position="956"/>
    </location>
</feature>
<dbReference type="PROSITE" id="PS00018">
    <property type="entry name" value="EF_HAND_1"/>
    <property type="match status" value="1"/>
</dbReference>
<reference evidence="15" key="2">
    <citation type="submission" date="2021-08" db="EMBL/GenBank/DDBJ databases">
        <authorList>
            <person name="Eriksson T."/>
        </authorList>
    </citation>
    <scope>NUCLEOTIDE SEQUENCE</scope>
    <source>
        <strain evidence="15">Stoneville</strain>
        <tissue evidence="15">Whole head</tissue>
    </source>
</reference>
<evidence type="ECO:0000256" key="9">
    <source>
        <dbReference type="ARBA" id="ARBA00022989"/>
    </source>
</evidence>
<evidence type="ECO:0000256" key="13">
    <source>
        <dbReference type="SAM" id="Phobius"/>
    </source>
</evidence>
<dbReference type="CDD" id="cd17335">
    <property type="entry name" value="MFS_MFSD6"/>
    <property type="match status" value="1"/>
</dbReference>
<reference evidence="15" key="1">
    <citation type="journal article" date="2020" name="J Insects Food Feed">
        <title>The yellow mealworm (Tenebrio molitor) genome: a resource for the emerging insects as food and feed industry.</title>
        <authorList>
            <person name="Eriksson T."/>
            <person name="Andere A."/>
            <person name="Kelstrup H."/>
            <person name="Emery V."/>
            <person name="Picard C."/>
        </authorList>
    </citation>
    <scope>NUCLEOTIDE SEQUENCE</scope>
    <source>
        <strain evidence="15">Stoneville</strain>
        <tissue evidence="15">Whole head</tissue>
    </source>
</reference>
<feature type="transmembrane region" description="Helical" evidence="13">
    <location>
        <begin position="851"/>
        <end position="870"/>
    </location>
</feature>
<dbReference type="PANTHER" id="PTHR12730:SF0">
    <property type="entry name" value="PROTEIN SDA1 HOMOLOG"/>
    <property type="match status" value="1"/>
</dbReference>
<keyword evidence="7 13" id="KW-0812">Transmembrane</keyword>
<dbReference type="Pfam" id="PF05285">
    <property type="entry name" value="SDA1_dom"/>
    <property type="match status" value="1"/>
</dbReference>
<dbReference type="PANTHER" id="PTHR12730">
    <property type="entry name" value="HSDA/SDA1-RELATED"/>
    <property type="match status" value="1"/>
</dbReference>
<dbReference type="SUPFAM" id="SSF48371">
    <property type="entry name" value="ARM repeat"/>
    <property type="match status" value="1"/>
</dbReference>
<dbReference type="GO" id="GO:0022857">
    <property type="term" value="F:transmembrane transporter activity"/>
    <property type="evidence" value="ECO:0007669"/>
    <property type="project" value="InterPro"/>
</dbReference>
<evidence type="ECO:0000256" key="11">
    <source>
        <dbReference type="ARBA" id="ARBA00023242"/>
    </source>
</evidence>
<feature type="domain" description="Major facilitator superfamily (MFS) profile" evidence="14">
    <location>
        <begin position="892"/>
        <end position="1116"/>
    </location>
</feature>
<evidence type="ECO:0000256" key="8">
    <source>
        <dbReference type="ARBA" id="ARBA00022927"/>
    </source>
</evidence>
<proteinExistence type="inferred from homology"/>
<protein>
    <recommendedName>
        <fullName evidence="4">Protein SDA1 homolog</fullName>
    </recommendedName>
</protein>
<dbReference type="GO" id="GO:0042273">
    <property type="term" value="P:ribosomal large subunit biogenesis"/>
    <property type="evidence" value="ECO:0007669"/>
    <property type="project" value="InterPro"/>
</dbReference>
<keyword evidence="11" id="KW-0539">Nucleus</keyword>
<comment type="similarity">
    <text evidence="3">Belongs to the SDA1 family.</text>
</comment>
<dbReference type="GO" id="GO:0015031">
    <property type="term" value="P:protein transport"/>
    <property type="evidence" value="ECO:0007669"/>
    <property type="project" value="UniProtKB-KW"/>
</dbReference>
<keyword evidence="6" id="KW-0690">Ribosome biogenesis</keyword>
<dbReference type="SUPFAM" id="SSF103473">
    <property type="entry name" value="MFS general substrate transporter"/>
    <property type="match status" value="1"/>
</dbReference>
<evidence type="ECO:0000259" key="14">
    <source>
        <dbReference type="PROSITE" id="PS50850"/>
    </source>
</evidence>
<dbReference type="Pfam" id="PF12832">
    <property type="entry name" value="MFS_1_like"/>
    <property type="match status" value="1"/>
</dbReference>
<comment type="caution">
    <text evidence="15">The sequence shown here is derived from an EMBL/GenBank/DDBJ whole genome shotgun (WGS) entry which is preliminary data.</text>
</comment>
<evidence type="ECO:0000256" key="1">
    <source>
        <dbReference type="ARBA" id="ARBA00004123"/>
    </source>
</evidence>
<feature type="transmembrane region" description="Helical" evidence="13">
    <location>
        <begin position="998"/>
        <end position="1017"/>
    </location>
</feature>
<evidence type="ECO:0000313" key="15">
    <source>
        <dbReference type="EMBL" id="KAH0807430.1"/>
    </source>
</evidence>
<dbReference type="InterPro" id="IPR016024">
    <property type="entry name" value="ARM-type_fold"/>
</dbReference>
<organism evidence="15 17">
    <name type="scientific">Tenebrio molitor</name>
    <name type="common">Yellow mealworm beetle</name>
    <dbReference type="NCBI Taxonomy" id="7067"/>
    <lineage>
        <taxon>Eukaryota</taxon>
        <taxon>Metazoa</taxon>
        <taxon>Ecdysozoa</taxon>
        <taxon>Arthropoda</taxon>
        <taxon>Hexapoda</taxon>
        <taxon>Insecta</taxon>
        <taxon>Pterygota</taxon>
        <taxon>Neoptera</taxon>
        <taxon>Endopterygota</taxon>
        <taxon>Coleoptera</taxon>
        <taxon>Polyphaga</taxon>
        <taxon>Cucujiformia</taxon>
        <taxon>Tenebrionidae</taxon>
        <taxon>Tenebrio</taxon>
    </lineage>
</organism>
<gene>
    <name evidence="16" type="ORF">GEV33_015360</name>
    <name evidence="15" type="ORF">GEV33_015361</name>
</gene>
<dbReference type="PROSITE" id="PS50850">
    <property type="entry name" value="MFS"/>
    <property type="match status" value="1"/>
</dbReference>
<dbReference type="InterPro" id="IPR012977">
    <property type="entry name" value="SDA1_N"/>
</dbReference>
<feature type="transmembrane region" description="Helical" evidence="13">
    <location>
        <begin position="891"/>
        <end position="918"/>
    </location>
</feature>
<feature type="transmembrane region" description="Helical" evidence="13">
    <location>
        <begin position="778"/>
        <end position="807"/>
    </location>
</feature>
<evidence type="ECO:0000313" key="16">
    <source>
        <dbReference type="EMBL" id="KAH0807431.1"/>
    </source>
</evidence>
<dbReference type="InterPro" id="IPR027312">
    <property type="entry name" value="Sda1"/>
</dbReference>
<dbReference type="Pfam" id="PF08158">
    <property type="entry name" value="SDA1_HEAT"/>
    <property type="match status" value="1"/>
</dbReference>
<evidence type="ECO:0000256" key="12">
    <source>
        <dbReference type="SAM" id="MobiDB-lite"/>
    </source>
</evidence>
<evidence type="ECO:0000313" key="17">
    <source>
        <dbReference type="Proteomes" id="UP000719412"/>
    </source>
</evidence>
<keyword evidence="17" id="KW-1185">Reference proteome</keyword>
<dbReference type="GO" id="GO:0016020">
    <property type="term" value="C:membrane"/>
    <property type="evidence" value="ECO:0007669"/>
    <property type="project" value="UniProtKB-SubCell"/>
</dbReference>
<feature type="region of interest" description="Disordered" evidence="12">
    <location>
        <begin position="377"/>
        <end position="461"/>
    </location>
</feature>
<evidence type="ECO:0000256" key="2">
    <source>
        <dbReference type="ARBA" id="ARBA00004141"/>
    </source>
</evidence>
<keyword evidence="5" id="KW-0813">Transport</keyword>
<feature type="compositionally biased region" description="Acidic residues" evidence="12">
    <location>
        <begin position="406"/>
        <end position="442"/>
    </location>
</feature>
<keyword evidence="9 13" id="KW-1133">Transmembrane helix</keyword>
<keyword evidence="10 13" id="KW-0472">Membrane</keyword>
<evidence type="ECO:0000256" key="10">
    <source>
        <dbReference type="ARBA" id="ARBA00023136"/>
    </source>
</evidence>
<evidence type="ECO:0000256" key="4">
    <source>
        <dbReference type="ARBA" id="ARBA00013636"/>
    </source>
</evidence>
<dbReference type="Gene3D" id="1.20.1250.20">
    <property type="entry name" value="MFS general substrate transporter like domains"/>
    <property type="match status" value="2"/>
</dbReference>
<accession>A0A8J6GWJ8</accession>
<feature type="transmembrane region" description="Helical" evidence="13">
    <location>
        <begin position="1059"/>
        <end position="1080"/>
    </location>
</feature>